<evidence type="ECO:0000256" key="2">
    <source>
        <dbReference type="ARBA" id="ARBA00023043"/>
    </source>
</evidence>
<dbReference type="InterPro" id="IPR050776">
    <property type="entry name" value="Ank_Repeat/CDKN_Inhibitor"/>
</dbReference>
<gene>
    <name evidence="4" type="ORF">EDB81DRAFT_207187</name>
</gene>
<keyword evidence="5" id="KW-1185">Reference proteome</keyword>
<dbReference type="Proteomes" id="UP000738349">
    <property type="component" value="Unassembled WGS sequence"/>
</dbReference>
<dbReference type="PROSITE" id="PS50088">
    <property type="entry name" value="ANK_REPEAT"/>
    <property type="match status" value="1"/>
</dbReference>
<dbReference type="SUPFAM" id="SSF48403">
    <property type="entry name" value="Ankyrin repeat"/>
    <property type="match status" value="1"/>
</dbReference>
<protein>
    <submittedName>
        <fullName evidence="4">Ankyrin repeat-containing protein</fullName>
    </submittedName>
</protein>
<evidence type="ECO:0000256" key="1">
    <source>
        <dbReference type="ARBA" id="ARBA00022737"/>
    </source>
</evidence>
<reference evidence="4" key="1">
    <citation type="journal article" date="2021" name="Nat. Commun.">
        <title>Genetic determinants of endophytism in the Arabidopsis root mycobiome.</title>
        <authorList>
            <person name="Mesny F."/>
            <person name="Miyauchi S."/>
            <person name="Thiergart T."/>
            <person name="Pickel B."/>
            <person name="Atanasova L."/>
            <person name="Karlsson M."/>
            <person name="Huettel B."/>
            <person name="Barry K.W."/>
            <person name="Haridas S."/>
            <person name="Chen C."/>
            <person name="Bauer D."/>
            <person name="Andreopoulos W."/>
            <person name="Pangilinan J."/>
            <person name="LaButti K."/>
            <person name="Riley R."/>
            <person name="Lipzen A."/>
            <person name="Clum A."/>
            <person name="Drula E."/>
            <person name="Henrissat B."/>
            <person name="Kohler A."/>
            <person name="Grigoriev I.V."/>
            <person name="Martin F.M."/>
            <person name="Hacquard S."/>
        </authorList>
    </citation>
    <scope>NUCLEOTIDE SEQUENCE</scope>
    <source>
        <strain evidence="4">MPI-CAGE-AT-0147</strain>
    </source>
</reference>
<dbReference type="InterPro" id="IPR036770">
    <property type="entry name" value="Ankyrin_rpt-contain_sf"/>
</dbReference>
<keyword evidence="2 3" id="KW-0040">ANK repeat</keyword>
<dbReference type="OrthoDB" id="341259at2759"/>
<proteinExistence type="predicted"/>
<dbReference type="SMART" id="SM00248">
    <property type="entry name" value="ANK"/>
    <property type="match status" value="2"/>
</dbReference>
<evidence type="ECO:0000313" key="4">
    <source>
        <dbReference type="EMBL" id="KAH7124485.1"/>
    </source>
</evidence>
<sequence length="177" mass="19493">MKLLLDRRREATIASITEETITAAATCGQTPILDLLSQQNGLISVQDEWRCIAKFYNVAKAGDIRRVEQLIHQGTKSDMKNIRGETPLWIAAKNEHHAVVKVLAQRTDVNVNSTSITGRSPLFWPSENGNERIAAILMEAGADSDLVDENGDTAVTVARKNGRRSIVKVLERSGRTS</sequence>
<feature type="repeat" description="ANK" evidence="3">
    <location>
        <begin position="117"/>
        <end position="149"/>
    </location>
</feature>
<dbReference type="PANTHER" id="PTHR24201">
    <property type="entry name" value="ANK_REP_REGION DOMAIN-CONTAINING PROTEIN"/>
    <property type="match status" value="1"/>
</dbReference>
<dbReference type="PROSITE" id="PS50297">
    <property type="entry name" value="ANK_REP_REGION"/>
    <property type="match status" value="1"/>
</dbReference>
<dbReference type="EMBL" id="JAGMUV010000021">
    <property type="protein sequence ID" value="KAH7124485.1"/>
    <property type="molecule type" value="Genomic_DNA"/>
</dbReference>
<keyword evidence="1" id="KW-0677">Repeat</keyword>
<dbReference type="Pfam" id="PF12796">
    <property type="entry name" value="Ank_2"/>
    <property type="match status" value="1"/>
</dbReference>
<dbReference type="InterPro" id="IPR002110">
    <property type="entry name" value="Ankyrin_rpt"/>
</dbReference>
<accession>A0A9P9DPR2</accession>
<evidence type="ECO:0000256" key="3">
    <source>
        <dbReference type="PROSITE-ProRule" id="PRU00023"/>
    </source>
</evidence>
<dbReference type="Gene3D" id="1.25.40.20">
    <property type="entry name" value="Ankyrin repeat-containing domain"/>
    <property type="match status" value="1"/>
</dbReference>
<comment type="caution">
    <text evidence="4">The sequence shown here is derived from an EMBL/GenBank/DDBJ whole genome shotgun (WGS) entry which is preliminary data.</text>
</comment>
<dbReference type="AlphaFoldDB" id="A0A9P9DPR2"/>
<name>A0A9P9DPR2_9HYPO</name>
<organism evidence="4 5">
    <name type="scientific">Dactylonectria macrodidyma</name>
    <dbReference type="NCBI Taxonomy" id="307937"/>
    <lineage>
        <taxon>Eukaryota</taxon>
        <taxon>Fungi</taxon>
        <taxon>Dikarya</taxon>
        <taxon>Ascomycota</taxon>
        <taxon>Pezizomycotina</taxon>
        <taxon>Sordariomycetes</taxon>
        <taxon>Hypocreomycetidae</taxon>
        <taxon>Hypocreales</taxon>
        <taxon>Nectriaceae</taxon>
        <taxon>Dactylonectria</taxon>
    </lineage>
</organism>
<evidence type="ECO:0000313" key="5">
    <source>
        <dbReference type="Proteomes" id="UP000738349"/>
    </source>
</evidence>